<organism evidence="1 2">
    <name type="scientific">Campylobacter novaezeelandiae</name>
    <dbReference type="NCBI Taxonomy" id="2267891"/>
    <lineage>
        <taxon>Bacteria</taxon>
        <taxon>Pseudomonadati</taxon>
        <taxon>Campylobacterota</taxon>
        <taxon>Epsilonproteobacteria</taxon>
        <taxon>Campylobacterales</taxon>
        <taxon>Campylobacteraceae</taxon>
        <taxon>Campylobacter</taxon>
    </lineage>
</organism>
<dbReference type="RefSeq" id="WP_131163534.1">
    <property type="nucleotide sequence ID" value="NZ_CP076657.1"/>
</dbReference>
<name>A0A4Q9JWP6_9BACT</name>
<evidence type="ECO:0000313" key="2">
    <source>
        <dbReference type="Proteomes" id="UP000292583"/>
    </source>
</evidence>
<protein>
    <recommendedName>
        <fullName evidence="3">EexN family lipoprotein</fullName>
    </recommendedName>
</protein>
<dbReference type="OrthoDB" id="5362093at2"/>
<dbReference type="NCBIfam" id="NF033894">
    <property type="entry name" value="Eex_IncN"/>
    <property type="match status" value="1"/>
</dbReference>
<evidence type="ECO:0008006" key="3">
    <source>
        <dbReference type="Google" id="ProtNLM"/>
    </source>
</evidence>
<evidence type="ECO:0000313" key="1">
    <source>
        <dbReference type="EMBL" id="TBR81449.1"/>
    </source>
</evidence>
<sequence>MKIKFIFMMFIFILMGCEHKSEEYYKAHPEEARKRSLECRHNAIISLDCVNAYKVGFPRDENLTQE</sequence>
<reference evidence="1 2" key="1">
    <citation type="submission" date="2018-07" db="EMBL/GenBank/DDBJ databases">
        <title>Campylobacter zealandensis sp. nov., isolated from birds and water in New Zealand.</title>
        <authorList>
            <person name="Wilkinson D.A."/>
            <person name="Biggs P.J."/>
            <person name="French N.P."/>
            <person name="Midwinter A.C."/>
        </authorList>
    </citation>
    <scope>NUCLEOTIDE SEQUENCE [LARGE SCALE GENOMIC DNA]</scope>
    <source>
        <strain evidence="1 2">B423b</strain>
    </source>
</reference>
<comment type="caution">
    <text evidence="1">The sequence shown here is derived from an EMBL/GenBank/DDBJ whole genome shotgun (WGS) entry which is preliminary data.</text>
</comment>
<dbReference type="PROSITE" id="PS51257">
    <property type="entry name" value="PROKAR_LIPOPROTEIN"/>
    <property type="match status" value="1"/>
</dbReference>
<gene>
    <name evidence="1" type="ORF">DU473_03670</name>
</gene>
<dbReference type="InterPro" id="IPR047937">
    <property type="entry name" value="Eex_IncN-like"/>
</dbReference>
<dbReference type="AlphaFoldDB" id="A0A4Q9JWP6"/>
<proteinExistence type="predicted"/>
<dbReference type="Proteomes" id="UP000292583">
    <property type="component" value="Unassembled WGS sequence"/>
</dbReference>
<keyword evidence="2" id="KW-1185">Reference proteome</keyword>
<dbReference type="EMBL" id="QPGR01000005">
    <property type="protein sequence ID" value="TBR81449.1"/>
    <property type="molecule type" value="Genomic_DNA"/>
</dbReference>
<accession>A0A4Q9JWP6</accession>